<evidence type="ECO:0000256" key="1">
    <source>
        <dbReference type="ARBA" id="ARBA00004173"/>
    </source>
</evidence>
<dbReference type="Gene3D" id="1.20.5.500">
    <property type="entry name" value="Single helix bin"/>
    <property type="match status" value="1"/>
</dbReference>
<keyword evidence="3" id="KW-0496">Mitochondrion</keyword>
<proteinExistence type="inferred from homology"/>
<comment type="similarity">
    <text evidence="2 4">Belongs to the ATPase inhibitor family.</text>
</comment>
<dbReference type="AlphaFoldDB" id="A0A9N9CQY7"/>
<name>A0A9N9CQY7_9GLOM</name>
<keyword evidence="6" id="KW-1185">Reference proteome</keyword>
<evidence type="ECO:0000313" key="5">
    <source>
        <dbReference type="EMBL" id="CAG8610736.1"/>
    </source>
</evidence>
<evidence type="ECO:0000256" key="2">
    <source>
        <dbReference type="ARBA" id="ARBA00010901"/>
    </source>
</evidence>
<dbReference type="Pfam" id="PF04568">
    <property type="entry name" value="IATP"/>
    <property type="match status" value="1"/>
</dbReference>
<dbReference type="InterPro" id="IPR007648">
    <property type="entry name" value="ATPase_inhibitor_mt"/>
</dbReference>
<dbReference type="EMBL" id="CAJVPL010002449">
    <property type="protein sequence ID" value="CAG8610736.1"/>
    <property type="molecule type" value="Genomic_DNA"/>
</dbReference>
<comment type="subcellular location">
    <subcellularLocation>
        <location evidence="1">Mitochondrion</location>
    </subcellularLocation>
</comment>
<evidence type="ECO:0000256" key="4">
    <source>
        <dbReference type="RuleBase" id="RU368087"/>
    </source>
</evidence>
<dbReference type="SUPFAM" id="SSF64602">
    <property type="entry name" value="F1 ATPase inhibitor, IF1, C-terminal domain"/>
    <property type="match status" value="1"/>
</dbReference>
<evidence type="ECO:0000313" key="6">
    <source>
        <dbReference type="Proteomes" id="UP000789831"/>
    </source>
</evidence>
<organism evidence="5 6">
    <name type="scientific">Ambispora gerdemannii</name>
    <dbReference type="NCBI Taxonomy" id="144530"/>
    <lineage>
        <taxon>Eukaryota</taxon>
        <taxon>Fungi</taxon>
        <taxon>Fungi incertae sedis</taxon>
        <taxon>Mucoromycota</taxon>
        <taxon>Glomeromycotina</taxon>
        <taxon>Glomeromycetes</taxon>
        <taxon>Archaeosporales</taxon>
        <taxon>Ambisporaceae</taxon>
        <taxon>Ambispora</taxon>
    </lineage>
</organism>
<dbReference type="Proteomes" id="UP000789831">
    <property type="component" value="Unassembled WGS sequence"/>
</dbReference>
<sequence>MQQLTPVRFLHLVSNKSSTLFHTRSLVNNLPLLTTTATKLMSSGSGRSEGSIRDGDTVFGKKEKVIEDQYFRVQEVEKIKHLKEELLKQKAKLAEIEDKIDELAPSKE</sequence>
<dbReference type="GO" id="GO:0005739">
    <property type="term" value="C:mitochondrion"/>
    <property type="evidence" value="ECO:0007669"/>
    <property type="project" value="UniProtKB-SubCell"/>
</dbReference>
<dbReference type="GO" id="GO:0042030">
    <property type="term" value="F:ATPase inhibitor activity"/>
    <property type="evidence" value="ECO:0007669"/>
    <property type="project" value="InterPro"/>
</dbReference>
<gene>
    <name evidence="5" type="ORF">AGERDE_LOCUS9578</name>
</gene>
<comment type="caution">
    <text evidence="5">The sequence shown here is derived from an EMBL/GenBank/DDBJ whole genome shotgun (WGS) entry which is preliminary data.</text>
</comment>
<evidence type="ECO:0000256" key="3">
    <source>
        <dbReference type="ARBA" id="ARBA00023128"/>
    </source>
</evidence>
<reference evidence="5" key="1">
    <citation type="submission" date="2021-06" db="EMBL/GenBank/DDBJ databases">
        <authorList>
            <person name="Kallberg Y."/>
            <person name="Tangrot J."/>
            <person name="Rosling A."/>
        </authorList>
    </citation>
    <scope>NUCLEOTIDE SEQUENCE</scope>
    <source>
        <strain evidence="5">MT106</strain>
    </source>
</reference>
<dbReference type="OrthoDB" id="5532350at2759"/>
<comment type="function">
    <text evidence="4">Inhibits the enzyme activity of ATPase.</text>
</comment>
<protein>
    <recommendedName>
        <fullName evidence="4">ATPase inhibitor, mitochondrial</fullName>
    </recommendedName>
</protein>
<accession>A0A9N9CQY7</accession>